<evidence type="ECO:0000313" key="3">
    <source>
        <dbReference type="EMBL" id="KAJ1170955.1"/>
    </source>
</evidence>
<keyword evidence="4" id="KW-1185">Reference proteome</keyword>
<dbReference type="CDD" id="cd00063">
    <property type="entry name" value="FN3"/>
    <property type="match status" value="4"/>
</dbReference>
<keyword evidence="1" id="KW-0732">Signal</keyword>
<organism evidence="3 4">
    <name type="scientific">Pleurodeles waltl</name>
    <name type="common">Iberian ribbed newt</name>
    <dbReference type="NCBI Taxonomy" id="8319"/>
    <lineage>
        <taxon>Eukaryota</taxon>
        <taxon>Metazoa</taxon>
        <taxon>Chordata</taxon>
        <taxon>Craniata</taxon>
        <taxon>Vertebrata</taxon>
        <taxon>Euteleostomi</taxon>
        <taxon>Amphibia</taxon>
        <taxon>Batrachia</taxon>
        <taxon>Caudata</taxon>
        <taxon>Salamandroidea</taxon>
        <taxon>Salamandridae</taxon>
        <taxon>Pleurodelinae</taxon>
        <taxon>Pleurodeles</taxon>
    </lineage>
</organism>
<feature type="domain" description="Fibronectin type-III" evidence="2">
    <location>
        <begin position="202"/>
        <end position="290"/>
    </location>
</feature>
<feature type="domain" description="Fibronectin type-III" evidence="2">
    <location>
        <begin position="548"/>
        <end position="636"/>
    </location>
</feature>
<dbReference type="PROSITE" id="PS50853">
    <property type="entry name" value="FN3"/>
    <property type="match status" value="3"/>
</dbReference>
<dbReference type="PANTHER" id="PTHR47135:SF1">
    <property type="entry name" value="FIBRONECTIN TYPE III DOMAIN-CONTAINING PROTEIN 7"/>
    <property type="match status" value="1"/>
</dbReference>
<dbReference type="InterPro" id="IPR003961">
    <property type="entry name" value="FN3_dom"/>
</dbReference>
<evidence type="ECO:0000259" key="2">
    <source>
        <dbReference type="PROSITE" id="PS50853"/>
    </source>
</evidence>
<dbReference type="InterPro" id="IPR013783">
    <property type="entry name" value="Ig-like_fold"/>
</dbReference>
<dbReference type="Pfam" id="PF00041">
    <property type="entry name" value="fn3"/>
    <property type="match status" value="1"/>
</dbReference>
<dbReference type="AlphaFoldDB" id="A0AAV7T406"/>
<dbReference type="InterPro" id="IPR036116">
    <property type="entry name" value="FN3_sf"/>
</dbReference>
<dbReference type="EMBL" id="JANPWB010000007">
    <property type="protein sequence ID" value="KAJ1170955.1"/>
    <property type="molecule type" value="Genomic_DNA"/>
</dbReference>
<dbReference type="PANTHER" id="PTHR47135">
    <property type="entry name" value="FIBRONECTIN TYPE III DOMAIN-CONTAINING PROTEIN 7"/>
    <property type="match status" value="1"/>
</dbReference>
<evidence type="ECO:0000313" key="4">
    <source>
        <dbReference type="Proteomes" id="UP001066276"/>
    </source>
</evidence>
<name>A0AAV7T406_PLEWA</name>
<accession>A0AAV7T406</accession>
<feature type="domain" description="Fibronectin type-III" evidence="2">
    <location>
        <begin position="380"/>
        <end position="464"/>
    </location>
</feature>
<dbReference type="Proteomes" id="UP001066276">
    <property type="component" value="Chromosome 4_1"/>
</dbReference>
<reference evidence="3" key="1">
    <citation type="journal article" date="2022" name="bioRxiv">
        <title>Sequencing and chromosome-scale assembly of the giantPleurodeles waltlgenome.</title>
        <authorList>
            <person name="Brown T."/>
            <person name="Elewa A."/>
            <person name="Iarovenko S."/>
            <person name="Subramanian E."/>
            <person name="Araus A.J."/>
            <person name="Petzold A."/>
            <person name="Susuki M."/>
            <person name="Suzuki K.-i.T."/>
            <person name="Hayashi T."/>
            <person name="Toyoda A."/>
            <person name="Oliveira C."/>
            <person name="Osipova E."/>
            <person name="Leigh N.D."/>
            <person name="Simon A."/>
            <person name="Yun M.H."/>
        </authorList>
    </citation>
    <scope>NUCLEOTIDE SEQUENCE</scope>
    <source>
        <strain evidence="3">20211129_DDA</strain>
        <tissue evidence="3">Liver</tissue>
    </source>
</reference>
<dbReference type="SMART" id="SM00060">
    <property type="entry name" value="FN3"/>
    <property type="match status" value="8"/>
</dbReference>
<comment type="caution">
    <text evidence="3">The sequence shown here is derived from an EMBL/GenBank/DDBJ whole genome shotgun (WGS) entry which is preliminary data.</text>
</comment>
<dbReference type="Gene3D" id="2.60.40.10">
    <property type="entry name" value="Immunoglobulins"/>
    <property type="match status" value="6"/>
</dbReference>
<feature type="signal peptide" evidence="1">
    <location>
        <begin position="1"/>
        <end position="24"/>
    </location>
</feature>
<proteinExistence type="predicted"/>
<gene>
    <name evidence="3" type="ORF">NDU88_002826</name>
</gene>
<dbReference type="SUPFAM" id="SSF49265">
    <property type="entry name" value="Fibronectin type III"/>
    <property type="match status" value="5"/>
</dbReference>
<evidence type="ECO:0000256" key="1">
    <source>
        <dbReference type="SAM" id="SignalP"/>
    </source>
</evidence>
<protein>
    <recommendedName>
        <fullName evidence="2">Fibronectin type-III domain-containing protein</fullName>
    </recommendedName>
</protein>
<feature type="chain" id="PRO_5043540985" description="Fibronectin type-III domain-containing protein" evidence="1">
    <location>
        <begin position="25"/>
        <end position="825"/>
    </location>
</feature>
<sequence length="825" mass="86866">MEIGSVRFFVLVGVFFTCAEKAATQSSAIDVSIFQLTEKSFYVQWAKFAGASSYKVTATPVGSALIPSVFAVFNSAVSIGTLNTLVPDTLYDVSVEAINSPGFILALGTIKGKTAPDIPVIDQAYSELSKSITVEWASVPGASSYLVTARNGPLFYETIVPSSPGTVTGLDPAVLYKMTIRSINSAGMSQPSLPKYTQTVLAAANVSTSSESSDSVQVVWSPVMSAVSYSVSIVRSDGLGSTITENTTDTNLTFTGLDPGTVYTIVVIAWDENGNPGDSVTLTQITRPEAPVSAAITSALDVANLDATFSWPTAHGTSEYTLILFSDAGDPILNCTSSSTSCTIFSLECGKLYSVTLIASNDGGPSLPSSAEPLLTVPCAPGGITVSEEDPSTLSVSWSDVLLEDYFVVFVKSDDGLEVNCNTSLTHCTFPAECGFTYFITVFAYNRAGQSPLGDVYNYTTAPCCPGDVSPAYVSGDTLEIVWSPVRGAEMYETKAVFGSNVILCNDTSTVCALSALECDTKYAITVYSFSEILGSNTSCPSRYVTTAPCSPEVLNITMIDKSSFDVYWESSSNDDVTYLVTAKGDEGTWNCTSSGISCTLAGLPCGCMFVVHVAASSPSGLSLPSYAVPLETAPCCPTNLQAVQVTQAMTNVSWSTALGAQTYTTMLESSKGQAKCTTLQNHCLLGCITCSSNYSVSLEAISETGLKSVCTYQGYSSSACCPMGVRIYRLSSNGIRVSWRASAEQVQYNADLSGSKGNFTCSPSLGSSYCDVTNVACGDVYTVVVAPIDDDGLKLTFCPKRTYSVTCSGSSVGTVIYRGKRSAE</sequence>